<dbReference type="Pfam" id="PF00172">
    <property type="entry name" value="Zn_clus"/>
    <property type="match status" value="1"/>
</dbReference>
<evidence type="ECO:0000259" key="7">
    <source>
        <dbReference type="PROSITE" id="PS50048"/>
    </source>
</evidence>
<feature type="domain" description="Zn(2)-C6 fungal-type" evidence="7">
    <location>
        <begin position="15"/>
        <end position="44"/>
    </location>
</feature>
<keyword evidence="2" id="KW-0479">Metal-binding</keyword>
<evidence type="ECO:0000256" key="5">
    <source>
        <dbReference type="ARBA" id="ARBA00023163"/>
    </source>
</evidence>
<dbReference type="SMART" id="SM00066">
    <property type="entry name" value="GAL4"/>
    <property type="match status" value="1"/>
</dbReference>
<dbReference type="GO" id="GO:0008270">
    <property type="term" value="F:zinc ion binding"/>
    <property type="evidence" value="ECO:0007669"/>
    <property type="project" value="InterPro"/>
</dbReference>
<proteinExistence type="predicted"/>
<dbReference type="InterPro" id="IPR001138">
    <property type="entry name" value="Zn2Cys6_DnaBD"/>
</dbReference>
<protein>
    <recommendedName>
        <fullName evidence="7">Zn(2)-C6 fungal-type domain-containing protein</fullName>
    </recommendedName>
</protein>
<reference evidence="8" key="2">
    <citation type="submission" date="2020-02" db="EMBL/GenBank/DDBJ databases">
        <authorList>
            <person name="Gilchrist C.L.M."/>
            <person name="Chooi Y.-H."/>
        </authorList>
    </citation>
    <scope>NUCLEOTIDE SEQUENCE</scope>
    <source>
        <strain evidence="8">MST-FP2251</strain>
    </source>
</reference>
<reference evidence="8" key="1">
    <citation type="journal article" date="2019" name="Beilstein J. Org. Chem.">
        <title>Nanangenines: drimane sesquiterpenoids as the dominant metabolite cohort of a novel Australian fungus, Aspergillus nanangensis.</title>
        <authorList>
            <person name="Lacey H.J."/>
            <person name="Gilchrist C.L.M."/>
            <person name="Crombie A."/>
            <person name="Kalaitzis J.A."/>
            <person name="Vuong D."/>
            <person name="Rutledge P.J."/>
            <person name="Turner P."/>
            <person name="Pitt J.I."/>
            <person name="Lacey E."/>
            <person name="Chooi Y.H."/>
            <person name="Piggott A.M."/>
        </authorList>
    </citation>
    <scope>NUCLEOTIDE SEQUENCE</scope>
    <source>
        <strain evidence="8">MST-FP2251</strain>
    </source>
</reference>
<dbReference type="InterPro" id="IPR007219">
    <property type="entry name" value="XnlR_reg_dom"/>
</dbReference>
<dbReference type="Proteomes" id="UP001194746">
    <property type="component" value="Unassembled WGS sequence"/>
</dbReference>
<name>A0AAD4CE64_ASPNN</name>
<evidence type="ECO:0000256" key="6">
    <source>
        <dbReference type="ARBA" id="ARBA00023242"/>
    </source>
</evidence>
<dbReference type="GO" id="GO:0003677">
    <property type="term" value="F:DNA binding"/>
    <property type="evidence" value="ECO:0007669"/>
    <property type="project" value="UniProtKB-KW"/>
</dbReference>
<dbReference type="CDD" id="cd00067">
    <property type="entry name" value="GAL4"/>
    <property type="match status" value="1"/>
</dbReference>
<dbReference type="EMBL" id="VCAU01000111">
    <property type="protein sequence ID" value="KAF9884825.1"/>
    <property type="molecule type" value="Genomic_DNA"/>
</dbReference>
<evidence type="ECO:0000313" key="9">
    <source>
        <dbReference type="Proteomes" id="UP001194746"/>
    </source>
</evidence>
<dbReference type="AlphaFoldDB" id="A0AAD4CE64"/>
<dbReference type="GO" id="GO:0006351">
    <property type="term" value="P:DNA-templated transcription"/>
    <property type="evidence" value="ECO:0007669"/>
    <property type="project" value="InterPro"/>
</dbReference>
<comment type="caution">
    <text evidence="8">The sequence shown here is derived from an EMBL/GenBank/DDBJ whole genome shotgun (WGS) entry which is preliminary data.</text>
</comment>
<dbReference type="SUPFAM" id="SSF57701">
    <property type="entry name" value="Zn2/Cys6 DNA-binding domain"/>
    <property type="match status" value="1"/>
</dbReference>
<dbReference type="GO" id="GO:0009893">
    <property type="term" value="P:positive regulation of metabolic process"/>
    <property type="evidence" value="ECO:0007669"/>
    <property type="project" value="UniProtKB-ARBA"/>
</dbReference>
<dbReference type="PANTHER" id="PTHR31001">
    <property type="entry name" value="UNCHARACTERIZED TRANSCRIPTIONAL REGULATORY PROTEIN"/>
    <property type="match status" value="1"/>
</dbReference>
<evidence type="ECO:0000256" key="3">
    <source>
        <dbReference type="ARBA" id="ARBA00023015"/>
    </source>
</evidence>
<evidence type="ECO:0000256" key="4">
    <source>
        <dbReference type="ARBA" id="ARBA00023125"/>
    </source>
</evidence>
<keyword evidence="4" id="KW-0238">DNA-binding</keyword>
<dbReference type="InterPro" id="IPR050613">
    <property type="entry name" value="Sec_Metabolite_Reg"/>
</dbReference>
<dbReference type="PROSITE" id="PS00463">
    <property type="entry name" value="ZN2_CY6_FUNGAL_1"/>
    <property type="match status" value="1"/>
</dbReference>
<dbReference type="GO" id="GO:0005634">
    <property type="term" value="C:nucleus"/>
    <property type="evidence" value="ECO:0007669"/>
    <property type="project" value="UniProtKB-SubCell"/>
</dbReference>
<gene>
    <name evidence="8" type="ORF">FE257_001241</name>
</gene>
<sequence length="673" mass="76190">MATSRSGGQRQRPVACTFCRTRKLRCNRVFPCSSCTSRGLRCQQGFSITSPDNNNDSPSAQNTAILERLARLEDIVLNTTDAAKIKPGDQTRPPAAITNTVEPELDTAIDRLEAQCITGSGVRSPLSEDIFGEAYPLRELVQRQTFVLRPDITQSSDLQPYRCVLLPEKHETASLLEIYFHSTTYMFHVIHIPSVQKIVDGIYKSLCSSNPYDCRHVALLLSILASTAYMWSPRDIPRGLFTTIDEAHKQAVSWTKSALDLIEHSCRTSNTSLELLQASIITSFLIFNLDGLSSKWRCLFSSTITLAREMSLHQIDKPSSRKVSGELSVIEKEVGRRIWWHVTATDWMLAGMSGPQEGIYSIYPAQMNVNKPLHLDDYSLQGGNLAYELPHSEPSTMSYFLNRIRLAELTRESIACTCPDINNASYEEVLRIDGKITKFLEDLPPFFHLDSAGQGESVENLNAGIMVQRYVINFLTNSRRCKLHLAFLRKDNAGELYRPSRTACLEASRQIIRTERLFEDEGSWYATSRMRFSGTLHCLFTACTVLAVDLCNHKMTRQHDERMDELKEACQILKEGRAEFPFVAPFVGSLMNVLRRHRVNLPVGILHDLEKSQTPVSEATSIPNDVTTTPNNTEFPNQDFSVFDEIWQDFRNEIDFDTLDWSEIFTELDSQAL</sequence>
<dbReference type="GO" id="GO:0000981">
    <property type="term" value="F:DNA-binding transcription factor activity, RNA polymerase II-specific"/>
    <property type="evidence" value="ECO:0007669"/>
    <property type="project" value="InterPro"/>
</dbReference>
<dbReference type="Pfam" id="PF04082">
    <property type="entry name" value="Fungal_trans"/>
    <property type="match status" value="1"/>
</dbReference>
<comment type="subcellular location">
    <subcellularLocation>
        <location evidence="1">Nucleus</location>
    </subcellularLocation>
</comment>
<organism evidence="8 9">
    <name type="scientific">Aspergillus nanangensis</name>
    <dbReference type="NCBI Taxonomy" id="2582783"/>
    <lineage>
        <taxon>Eukaryota</taxon>
        <taxon>Fungi</taxon>
        <taxon>Dikarya</taxon>
        <taxon>Ascomycota</taxon>
        <taxon>Pezizomycotina</taxon>
        <taxon>Eurotiomycetes</taxon>
        <taxon>Eurotiomycetidae</taxon>
        <taxon>Eurotiales</taxon>
        <taxon>Aspergillaceae</taxon>
        <taxon>Aspergillus</taxon>
        <taxon>Aspergillus subgen. Circumdati</taxon>
    </lineage>
</organism>
<keyword evidence="5" id="KW-0804">Transcription</keyword>
<dbReference type="PANTHER" id="PTHR31001:SF90">
    <property type="entry name" value="CENTROMERE DNA-BINDING PROTEIN COMPLEX CBF3 SUBUNIT B"/>
    <property type="match status" value="1"/>
</dbReference>
<keyword evidence="6" id="KW-0539">Nucleus</keyword>
<keyword evidence="9" id="KW-1185">Reference proteome</keyword>
<evidence type="ECO:0000313" key="8">
    <source>
        <dbReference type="EMBL" id="KAF9884825.1"/>
    </source>
</evidence>
<accession>A0AAD4CE64</accession>
<evidence type="ECO:0000256" key="2">
    <source>
        <dbReference type="ARBA" id="ARBA00022723"/>
    </source>
</evidence>
<dbReference type="PROSITE" id="PS50048">
    <property type="entry name" value="ZN2_CY6_FUNGAL_2"/>
    <property type="match status" value="1"/>
</dbReference>
<evidence type="ECO:0000256" key="1">
    <source>
        <dbReference type="ARBA" id="ARBA00004123"/>
    </source>
</evidence>
<dbReference type="CDD" id="cd12148">
    <property type="entry name" value="fungal_TF_MHR"/>
    <property type="match status" value="1"/>
</dbReference>
<dbReference type="InterPro" id="IPR036864">
    <property type="entry name" value="Zn2-C6_fun-type_DNA-bd_sf"/>
</dbReference>
<keyword evidence="3" id="KW-0805">Transcription regulation</keyword>
<dbReference type="Gene3D" id="4.10.240.10">
    <property type="entry name" value="Zn(2)-C6 fungal-type DNA-binding domain"/>
    <property type="match status" value="1"/>
</dbReference>